<accession>A0ABM9HDG6</accession>
<dbReference type="PIRSF" id="PIRSF006402">
    <property type="entry name" value="UCP006402_thioredoxin"/>
    <property type="match status" value="1"/>
</dbReference>
<evidence type="ECO:0000313" key="3">
    <source>
        <dbReference type="Proteomes" id="UP001157733"/>
    </source>
</evidence>
<dbReference type="Gene3D" id="3.40.30.10">
    <property type="entry name" value="Glutaredoxin"/>
    <property type="match status" value="1"/>
</dbReference>
<keyword evidence="3" id="KW-1185">Reference proteome</keyword>
<keyword evidence="2" id="KW-0418">Kinase</keyword>
<dbReference type="InterPro" id="IPR004879">
    <property type="entry name" value="Ssp411-like_TRX"/>
</dbReference>
<protein>
    <submittedName>
        <fullName evidence="2">Thymidylate kinase</fullName>
        <ecNumber evidence="2">2.7.4.9</ecNumber>
    </submittedName>
</protein>
<evidence type="ECO:0000259" key="1">
    <source>
        <dbReference type="Pfam" id="PF03190"/>
    </source>
</evidence>
<dbReference type="SUPFAM" id="SSF52833">
    <property type="entry name" value="Thioredoxin-like"/>
    <property type="match status" value="1"/>
</dbReference>
<keyword evidence="2" id="KW-0808">Transferase</keyword>
<dbReference type="GO" id="GO:0004798">
    <property type="term" value="F:dTMP kinase activity"/>
    <property type="evidence" value="ECO:0007669"/>
    <property type="project" value="UniProtKB-EC"/>
</dbReference>
<proteinExistence type="predicted"/>
<evidence type="ECO:0000313" key="2">
    <source>
        <dbReference type="EMBL" id="CAI2718136.1"/>
    </source>
</evidence>
<feature type="domain" description="Spermatogenesis-associated protein 20-like TRX" evidence="1">
    <location>
        <begin position="7"/>
        <end position="168"/>
    </location>
</feature>
<dbReference type="EC" id="2.7.4.9" evidence="2"/>
<dbReference type="InterPro" id="IPR024705">
    <property type="entry name" value="Ssp411"/>
</dbReference>
<dbReference type="Proteomes" id="UP001157733">
    <property type="component" value="Chromosome"/>
</dbReference>
<dbReference type="InterPro" id="IPR036249">
    <property type="entry name" value="Thioredoxin-like_sf"/>
</dbReference>
<organism evidence="2 3">
    <name type="scientific">Nitrospina watsonii</name>
    <dbReference type="NCBI Taxonomy" id="1323948"/>
    <lineage>
        <taxon>Bacteria</taxon>
        <taxon>Pseudomonadati</taxon>
        <taxon>Nitrospinota/Tectimicrobiota group</taxon>
        <taxon>Nitrospinota</taxon>
        <taxon>Nitrospinia</taxon>
        <taxon>Nitrospinales</taxon>
        <taxon>Nitrospinaceae</taxon>
        <taxon>Nitrospina</taxon>
    </lineage>
</organism>
<dbReference type="Gene3D" id="1.50.10.10">
    <property type="match status" value="1"/>
</dbReference>
<dbReference type="CDD" id="cd02955">
    <property type="entry name" value="SSP411"/>
    <property type="match status" value="1"/>
</dbReference>
<dbReference type="EMBL" id="OX336137">
    <property type="protein sequence ID" value="CAI2718136.1"/>
    <property type="molecule type" value="Genomic_DNA"/>
</dbReference>
<dbReference type="PANTHER" id="PTHR42899">
    <property type="entry name" value="SPERMATOGENESIS-ASSOCIATED PROTEIN 20"/>
    <property type="match status" value="1"/>
</dbReference>
<reference evidence="2 3" key="1">
    <citation type="submission" date="2022-09" db="EMBL/GenBank/DDBJ databases">
        <authorList>
            <person name="Kop L."/>
        </authorList>
    </citation>
    <scope>NUCLEOTIDE SEQUENCE [LARGE SCALE GENOMIC DNA]</scope>
    <source>
        <strain evidence="2 3">347</strain>
    </source>
</reference>
<gene>
    <name evidence="2" type="ORF">NSPWAT_1277</name>
</gene>
<sequence>MSTPAHTNRLKDETSPYLLQHVHNPVDWYPWGPEALEKARREDKPIFLSIGYSSCHWCHVMAHESFENEATAKIMNELFVNIKVDREERPDIDAIYMKSVIALTGHGGWPMSVFLTPDQEPYLGGTYYPPEPKFNRPGFPQILQQAADIYRNQKDRMKSVSARLMEKLNTPPPIPQGQGAGVDALIPQAAELMKEKFDETFGGFGSGMKFPEPMLYTLLLRHWQKHEDNDSILMADKSLTKMAEGGMYDQLGGGFHRYSTDRKWLVPHFEKMLYDNALLSRLFVEMAQATKQDLYERIAREVFHYIEREMTSPEGAFYSSQDADTDAGEGHFFTWTMKEVLDVLGPRHAKVFARAYGMTAAGNFEKRNIPFVAETMEQVADREGVPIFEVDHIIRNGRQTLLELRNKRQKPGRDDKILTGWNGMMIAALATGAAAFRDRVYRDQASRAAQFLWDTMWRDGTLFRVYKDGQVRVEGCLEDYAWFLEALLAVFEATGEVEWIDKAQAVAGSLIDQFWDAKDGGFFMTGSGQEQLISRLKNPEDEAIPSANGVAALALAKLGRLTGKDRYFDKGRDTVRAFGDRIEHRPTAYTSLLAAMDFIESLPMEVTISGPVDDPQHGKLIEAIYADYRPNKLVVRHAGEATVERVPWAEGRGAVSGKPTAYVCKQGTCYPPVHDAEALSNLLGRPPHIKLNIFDEEKSMKDLESKEQANFLNAMSNILKHSGLGGRGR</sequence>
<dbReference type="Pfam" id="PF03190">
    <property type="entry name" value="Thioredox_DsbH"/>
    <property type="match status" value="1"/>
</dbReference>
<dbReference type="PANTHER" id="PTHR42899:SF1">
    <property type="entry name" value="SPERMATOGENESIS-ASSOCIATED PROTEIN 20"/>
    <property type="match status" value="1"/>
</dbReference>
<name>A0ABM9HDG6_9BACT</name>
<dbReference type="InterPro" id="IPR012341">
    <property type="entry name" value="6hp_glycosidase-like_sf"/>
</dbReference>
<dbReference type="RefSeq" id="WP_282011045.1">
    <property type="nucleotide sequence ID" value="NZ_OX336137.1"/>
</dbReference>
<dbReference type="SUPFAM" id="SSF48208">
    <property type="entry name" value="Six-hairpin glycosidases"/>
    <property type="match status" value="1"/>
</dbReference>
<dbReference type="InterPro" id="IPR008928">
    <property type="entry name" value="6-hairpin_glycosidase_sf"/>
</dbReference>